<reference evidence="2" key="2">
    <citation type="submission" date="2025-08" db="UniProtKB">
        <authorList>
            <consortium name="Ensembl"/>
        </authorList>
    </citation>
    <scope>IDENTIFICATION</scope>
</reference>
<protein>
    <recommendedName>
        <fullName evidence="4">Centriolar coiled-coil protein of 110 kDa-like</fullName>
    </recommendedName>
</protein>
<evidence type="ECO:0008006" key="4">
    <source>
        <dbReference type="Google" id="ProtNLM"/>
    </source>
</evidence>
<feature type="region of interest" description="Disordered" evidence="1">
    <location>
        <begin position="696"/>
        <end position="716"/>
    </location>
</feature>
<dbReference type="PANTHER" id="PTHR13594">
    <property type="entry name" value="CENTRIOLAR COILED-COIL PROTEIN OF 110 KDA"/>
    <property type="match status" value="1"/>
</dbReference>
<feature type="region of interest" description="Disordered" evidence="1">
    <location>
        <begin position="1107"/>
        <end position="1145"/>
    </location>
</feature>
<feature type="compositionally biased region" description="Basic residues" evidence="1">
    <location>
        <begin position="1111"/>
        <end position="1120"/>
    </location>
</feature>
<feature type="compositionally biased region" description="Basic and acidic residues" evidence="1">
    <location>
        <begin position="409"/>
        <end position="433"/>
    </location>
</feature>
<dbReference type="AlphaFoldDB" id="A0AAQ4RXT3"/>
<dbReference type="GO" id="GO:1903723">
    <property type="term" value="P:negative regulation of centriole elongation"/>
    <property type="evidence" value="ECO:0007669"/>
    <property type="project" value="TreeGrafter"/>
</dbReference>
<proteinExistence type="predicted"/>
<feature type="region of interest" description="Disordered" evidence="1">
    <location>
        <begin position="656"/>
        <end position="675"/>
    </location>
</feature>
<feature type="region of interest" description="Disordered" evidence="1">
    <location>
        <begin position="912"/>
        <end position="944"/>
    </location>
</feature>
<dbReference type="GO" id="GO:0007099">
    <property type="term" value="P:centriole replication"/>
    <property type="evidence" value="ECO:0007669"/>
    <property type="project" value="InterPro"/>
</dbReference>
<dbReference type="RefSeq" id="XP_040041702.1">
    <property type="nucleotide sequence ID" value="XM_040185768.1"/>
</dbReference>
<reference evidence="2 3" key="1">
    <citation type="journal article" date="2021" name="G3 (Bethesda)">
        <title>Improved contiguity of the threespine stickleback genome using long-read sequencing.</title>
        <authorList>
            <person name="Nath S."/>
            <person name="Shaw D.E."/>
            <person name="White M.A."/>
        </authorList>
    </citation>
    <scope>NUCLEOTIDE SEQUENCE [LARGE SCALE GENOMIC DNA]</scope>
    <source>
        <strain evidence="2 3">Lake Benthic</strain>
    </source>
</reference>
<sequence length="1145" mass="127636">MEAYEEFVQNRLSHLRRSEEKDNKRPPAASLIRFYGQSILPPLLSGKQREEMQRDRDAATQRAAVHKRTTCNEDSRMAFVQTILHSVQLRKTPTLEELLHESEMSTKSSDSLNAIDGADSQCSLFTGPNDGTLLSPPPERKGQDGVSLPPLTSATYSTYSATVTPQPSYHEGCLIAQHYSQQGSQPIHQPVSSGCSTQENVENIPSVSARFDAERESHGFGSSEKAYNNNNNNMGGFFLRNTSNTITKMPDIISYPPIDGEELERSGLESSFCNNLIVVKDICCTSFQEDSVMRDPPPEENSESVHLGSREGADNLSFSVGLDVDKDNNLNRVDVPVSSSESSRPTDNLERPQTLSADRSPTTGSHLEHDSTESEPAEYNRLRLQALLKKSQEYRGRQRMLRNQAKNTRIQERAQERTRAEESLSDKENDEFPGKTTVTTEGKNTRERRGAFIPSAETSPKKSRKNESIIDSEFFGGRANFESESTHLTGDEQTKEIVTIEEETIIKNNQLNISQEVITEPKQISPVLLQERASTETSPIQEALHLATCPAELFHDVGRYHNIPVPNLCKSPVRCKSKGSIQDGEILHGAEASKKVFVNETGSNEDSKVKAFPPAANLMVEQDVTSLSAKKSQHMDQLESNLSSLKVLISDLESTLTENDQTESDAPSERSFQSIKHSRRSDCDYCAEELWVRGDNADPEQDKSSEGWPRRPSSDKFKKIQEDIGPEVNHCDTDDVPLIVQIRETKAVNRSELRIVKAVATERGKEKGPWKEELPQSCGQHGASRRPPAKCILSVTQRMRVPDVFRKAPYAAAARRRASVLSDSSNRPAERRSETAGESPDSTPSPSLNQSYDVEAPSGLWLLDGSGCDKGLEGPLAQGKHLTPDSGSEGQGGTSKVKRRLLMHMTEETRDRRADAGRGAGTPTVPWYEGRGRQEDKQEDLKRAHAAQVRALQDEHQRQREELVQTLAVRYRLLQSVSSPCSVPSSHLGDTLTPSTVSQSSGPFSEHHHPLLLAAVKGFLARRLLKTERVAQLVRTIRDTHQLLLALQQRSPGGAEYSSRQDLLLQERVTLQLRAARYEVHDIFFSLSAGARMQLIRWDRELVKEREQRRRSVHTGHPRGKGSLSTATQKSLERKRGMMMQKKAA</sequence>
<feature type="compositionally biased region" description="Polar residues" evidence="1">
    <location>
        <begin position="337"/>
        <end position="365"/>
    </location>
</feature>
<feature type="region of interest" description="Disordered" evidence="1">
    <location>
        <begin position="872"/>
        <end position="899"/>
    </location>
</feature>
<reference evidence="2" key="3">
    <citation type="submission" date="2025-09" db="UniProtKB">
        <authorList>
            <consortium name="Ensembl"/>
        </authorList>
    </citation>
    <scope>IDENTIFICATION</scope>
</reference>
<dbReference type="Proteomes" id="UP000007635">
    <property type="component" value="Chromosome IX"/>
</dbReference>
<feature type="region of interest" description="Disordered" evidence="1">
    <location>
        <begin position="391"/>
        <end position="469"/>
    </location>
</feature>
<name>A0AAQ4RXT3_GASAC</name>
<dbReference type="Ensembl" id="ENSGACT00000044807.1">
    <property type="protein sequence ID" value="ENSGACP00000066931.1"/>
    <property type="gene ID" value="ENSGACG00000037792.1"/>
</dbReference>
<dbReference type="PANTHER" id="PTHR13594:SF2">
    <property type="entry name" value="SI:CH73-100L22.3"/>
    <property type="match status" value="1"/>
</dbReference>
<dbReference type="GO" id="GO:0032465">
    <property type="term" value="P:regulation of cytokinesis"/>
    <property type="evidence" value="ECO:0007669"/>
    <property type="project" value="InterPro"/>
</dbReference>
<evidence type="ECO:0000256" key="1">
    <source>
        <dbReference type="SAM" id="MobiDB-lite"/>
    </source>
</evidence>
<dbReference type="GO" id="GO:0005814">
    <property type="term" value="C:centriole"/>
    <property type="evidence" value="ECO:0007669"/>
    <property type="project" value="InterPro"/>
</dbReference>
<accession>A0AAQ4RXT3</accession>
<dbReference type="GeneTree" id="ENSGT00390000004090"/>
<feature type="compositionally biased region" description="Basic and acidic residues" evidence="1">
    <location>
        <begin position="930"/>
        <end position="943"/>
    </location>
</feature>
<feature type="compositionally biased region" description="Basic and acidic residues" evidence="1">
    <location>
        <begin position="763"/>
        <end position="774"/>
    </location>
</feature>
<dbReference type="InterPro" id="IPR033207">
    <property type="entry name" value="CCP110"/>
</dbReference>
<evidence type="ECO:0000313" key="2">
    <source>
        <dbReference type="Ensembl" id="ENSGACP00000066931.1"/>
    </source>
</evidence>
<evidence type="ECO:0000313" key="3">
    <source>
        <dbReference type="Proteomes" id="UP000007635"/>
    </source>
</evidence>
<feature type="region of interest" description="Disordered" evidence="1">
    <location>
        <begin position="981"/>
        <end position="1003"/>
    </location>
</feature>
<dbReference type="GeneID" id="120824750"/>
<feature type="region of interest" description="Disordered" evidence="1">
    <location>
        <begin position="290"/>
        <end position="379"/>
    </location>
</feature>
<dbReference type="GO" id="GO:0032053">
    <property type="term" value="P:ciliary basal body organization"/>
    <property type="evidence" value="ECO:0007669"/>
    <property type="project" value="TreeGrafter"/>
</dbReference>
<feature type="region of interest" description="Disordered" evidence="1">
    <location>
        <begin position="815"/>
        <end position="853"/>
    </location>
</feature>
<keyword evidence="3" id="KW-1185">Reference proteome</keyword>
<feature type="region of interest" description="Disordered" evidence="1">
    <location>
        <begin position="763"/>
        <end position="786"/>
    </location>
</feature>
<dbReference type="Pfam" id="PF16025">
    <property type="entry name" value="CaM_bind"/>
    <property type="match status" value="1"/>
</dbReference>
<organism evidence="2 3">
    <name type="scientific">Gasterosteus aculeatus aculeatus</name>
    <name type="common">three-spined stickleback</name>
    <dbReference type="NCBI Taxonomy" id="481459"/>
    <lineage>
        <taxon>Eukaryota</taxon>
        <taxon>Metazoa</taxon>
        <taxon>Chordata</taxon>
        <taxon>Craniata</taxon>
        <taxon>Vertebrata</taxon>
        <taxon>Euteleostomi</taxon>
        <taxon>Actinopterygii</taxon>
        <taxon>Neopterygii</taxon>
        <taxon>Teleostei</taxon>
        <taxon>Neoteleostei</taxon>
        <taxon>Acanthomorphata</taxon>
        <taxon>Eupercaria</taxon>
        <taxon>Perciformes</taxon>
        <taxon>Cottioidei</taxon>
        <taxon>Gasterosteales</taxon>
        <taxon>Gasterosteidae</taxon>
        <taxon>Gasterosteus</taxon>
    </lineage>
</organism>
<dbReference type="CTD" id="100329274"/>
<feature type="compositionally biased region" description="Polar residues" evidence="1">
    <location>
        <begin position="840"/>
        <end position="852"/>
    </location>
</feature>
<feature type="compositionally biased region" description="Polar residues" evidence="1">
    <location>
        <begin position="992"/>
        <end position="1003"/>
    </location>
</feature>